<comment type="caution">
    <text evidence="4">The sequence shown here is derived from an EMBL/GenBank/DDBJ whole genome shotgun (WGS) entry which is preliminary data.</text>
</comment>
<dbReference type="SMART" id="SM00342">
    <property type="entry name" value="HTH_ARAC"/>
    <property type="match status" value="1"/>
</dbReference>
<dbReference type="OrthoDB" id="655946at2"/>
<evidence type="ECO:0000256" key="1">
    <source>
        <dbReference type="ARBA" id="ARBA00023015"/>
    </source>
</evidence>
<dbReference type="AlphaFoldDB" id="A0A433WQ98"/>
<dbReference type="InterPro" id="IPR018060">
    <property type="entry name" value="HTH_AraC"/>
</dbReference>
<dbReference type="GO" id="GO:0003700">
    <property type="term" value="F:DNA-binding transcription factor activity"/>
    <property type="evidence" value="ECO:0007669"/>
    <property type="project" value="InterPro"/>
</dbReference>
<gene>
    <name evidence="4" type="ORF">ECE50_002475</name>
</gene>
<name>A0A433WQ98_9BACT</name>
<dbReference type="InterPro" id="IPR050204">
    <property type="entry name" value="AraC_XylS_family_regulators"/>
</dbReference>
<keyword evidence="2" id="KW-0238">DNA-binding</keyword>
<dbReference type="PANTHER" id="PTHR46796:SF13">
    <property type="entry name" value="HTH-TYPE TRANSCRIPTIONAL ACTIVATOR RHAS"/>
    <property type="match status" value="1"/>
</dbReference>
<dbReference type="InterPro" id="IPR046532">
    <property type="entry name" value="DUF6597"/>
</dbReference>
<protein>
    <submittedName>
        <fullName evidence="4">Helix-turn-helix transcriptional regulator</fullName>
    </submittedName>
</protein>
<dbReference type="Proteomes" id="UP000281028">
    <property type="component" value="Unassembled WGS sequence"/>
</dbReference>
<reference evidence="4" key="1">
    <citation type="submission" date="2020-05" db="EMBL/GenBank/DDBJ databases">
        <title>Chitinophaga laudate sp. nov., isolated from a tropical peat swamp.</title>
        <authorList>
            <person name="Goh C.B.S."/>
            <person name="Lee M.S."/>
            <person name="Parimannan S."/>
            <person name="Pasbakhsh P."/>
            <person name="Yule C.M."/>
            <person name="Rajandas H."/>
            <person name="Loke S."/>
            <person name="Croft L."/>
            <person name="Tan J.B.L."/>
        </authorList>
    </citation>
    <scope>NUCLEOTIDE SEQUENCE</scope>
    <source>
        <strain evidence="4">Mgbs1</strain>
    </source>
</reference>
<dbReference type="EMBL" id="RIAR02000001">
    <property type="protein sequence ID" value="NSL85678.1"/>
    <property type="molecule type" value="Genomic_DNA"/>
</dbReference>
<evidence type="ECO:0000313" key="4">
    <source>
        <dbReference type="EMBL" id="NSL85678.1"/>
    </source>
</evidence>
<keyword evidence="3" id="KW-0804">Transcription</keyword>
<sequence length="242" mass="26446">MPFEYFNPDITLSAYIQCYWELTGADAAFDTLHPDGCIDVIVNTGDPFTVHQKNVTLEAGGVYLGGALTAAIHEAVPPGVRLLGIRFIPGCFGYFYPPSSLGDIRDNCIPVDDSYVPGLKLLKQSPVAVLDAFYKKRLRTFDNPALKSLSSIIACGGNTTLKEIAAACNRSKRQTERTFKKLVGLSPKQFCHVAKYIRTQQLLKGKSDGETLLGIALEAGYYDHAHLTKSFKKIALRTPGGK</sequence>
<dbReference type="PROSITE" id="PS01124">
    <property type="entry name" value="HTH_ARAC_FAMILY_2"/>
    <property type="match status" value="1"/>
</dbReference>
<evidence type="ECO:0000256" key="2">
    <source>
        <dbReference type="ARBA" id="ARBA00023125"/>
    </source>
</evidence>
<proteinExistence type="predicted"/>
<organism evidence="4 5">
    <name type="scientific">Chitinophaga solisilvae</name>
    <dbReference type="NCBI Taxonomy" id="1233460"/>
    <lineage>
        <taxon>Bacteria</taxon>
        <taxon>Pseudomonadati</taxon>
        <taxon>Bacteroidota</taxon>
        <taxon>Chitinophagia</taxon>
        <taxon>Chitinophagales</taxon>
        <taxon>Chitinophagaceae</taxon>
        <taxon>Chitinophaga</taxon>
    </lineage>
</organism>
<dbReference type="PANTHER" id="PTHR46796">
    <property type="entry name" value="HTH-TYPE TRANSCRIPTIONAL ACTIVATOR RHAS-RELATED"/>
    <property type="match status" value="1"/>
</dbReference>
<dbReference type="Pfam" id="PF20240">
    <property type="entry name" value="DUF6597"/>
    <property type="match status" value="1"/>
</dbReference>
<dbReference type="GO" id="GO:0043565">
    <property type="term" value="F:sequence-specific DNA binding"/>
    <property type="evidence" value="ECO:0007669"/>
    <property type="project" value="InterPro"/>
</dbReference>
<accession>A0A433WQ98</accession>
<dbReference type="PROSITE" id="PS01145">
    <property type="entry name" value="RIBOSOMAL_L34E"/>
    <property type="match status" value="1"/>
</dbReference>
<keyword evidence="5" id="KW-1185">Reference proteome</keyword>
<keyword evidence="1" id="KW-0805">Transcription regulation</keyword>
<evidence type="ECO:0000256" key="3">
    <source>
        <dbReference type="ARBA" id="ARBA00023163"/>
    </source>
</evidence>
<dbReference type="InterPro" id="IPR018065">
    <property type="entry name" value="Ribosomal_eL34_CS"/>
</dbReference>
<dbReference type="Gene3D" id="1.10.10.60">
    <property type="entry name" value="Homeodomain-like"/>
    <property type="match status" value="1"/>
</dbReference>
<dbReference type="Pfam" id="PF12833">
    <property type="entry name" value="HTH_18"/>
    <property type="match status" value="1"/>
</dbReference>
<evidence type="ECO:0000313" key="5">
    <source>
        <dbReference type="Proteomes" id="UP000281028"/>
    </source>
</evidence>